<evidence type="ECO:0000256" key="5">
    <source>
        <dbReference type="SAM" id="MobiDB-lite"/>
    </source>
</evidence>
<evidence type="ECO:0000256" key="4">
    <source>
        <dbReference type="ARBA" id="ARBA00023242"/>
    </source>
</evidence>
<evidence type="ECO:0000256" key="3">
    <source>
        <dbReference type="ARBA" id="ARBA00023163"/>
    </source>
</evidence>
<keyword evidence="3" id="KW-0804">Transcription</keyword>
<evidence type="ECO:0000313" key="8">
    <source>
        <dbReference type="Proteomes" id="UP001642483"/>
    </source>
</evidence>
<dbReference type="PANTHER" id="PTHR11950">
    <property type="entry name" value="RUNT RELATED"/>
    <property type="match status" value="1"/>
</dbReference>
<feature type="compositionally biased region" description="Polar residues" evidence="5">
    <location>
        <begin position="727"/>
        <end position="736"/>
    </location>
</feature>
<dbReference type="EMBL" id="CAWYQH010000001">
    <property type="protein sequence ID" value="CAK8672868.1"/>
    <property type="molecule type" value="Genomic_DNA"/>
</dbReference>
<sequence length="805" mass="86854">MADQKLHDRVITEQECAVNHQQLSVYRPYPIISQVVSPNALAQHVENYSDLESRVLLRHRFDQQAKYCETAGERSATDKAIGASGEQAADLANTTAATEKNCYELKRWDNRVLETQGYRSDKKFPKNSRHSICINGKSNTSPNHTGLCSYSLPNRSYALSVHLNGPDAGSDPCAFSSPRTLSSICATSPAAYENCQLQVTRREQSNSIASSTLTSCGSYFNSHAAGGRSHNFSQPPAQYNVHEQPYDEIGNSHFYQNVPTEQRITSATCKSSVSSELQPYTDRCTRSPAPVASEVRFKLESTAVEEVIRPGVCDKMPGSQPMTIAYTGTTGVTQPATGRHVVDILADNQGDLIKTDSPNFLCTPLPQHWRVNKSLQTPFKVVALSDIPDGTPVSVMAGNDENYSAELRNATATMKGCVARFNDLRFLGRSGRGKSFNLTITVFSHPPQVATYQRAIKITVDGPREPRRHRQKQLEEKGVLFPDGFHLRRNQTYPNQIDPNRMITGGTSGWGYTQAQLPYLTQSHHARVQSAARAGNIGNVTPGSLSQSGSITPPGGLNMIKREESHGSGHLSSGNGTGCNNGSGNDSLTIRFSEQVHLERFANRSFVYPGSAGFTGYEGAMLPAVSHSQSSSNPYGTSHTATAVAPYFYPAALYPAGNLASYNSVGQNYEGNGNSGVNNSSSNNNNNTSCAGSGNVNNNNVDSNDTTSPTTTGRVRAGGSSVGSEGDISSTLSPGNGSVRDDGQHVVDGAISLLIPERWGHQNGAAATIEAVTRAQRNRSLDHHHVRSAAVNPGSGLHEDVWRPY</sequence>
<keyword evidence="2" id="KW-0805">Transcription regulation</keyword>
<evidence type="ECO:0000259" key="6">
    <source>
        <dbReference type="PROSITE" id="PS51062"/>
    </source>
</evidence>
<reference evidence="7 8" key="1">
    <citation type="submission" date="2024-02" db="EMBL/GenBank/DDBJ databases">
        <authorList>
            <person name="Daric V."/>
            <person name="Darras S."/>
        </authorList>
    </citation>
    <scope>NUCLEOTIDE SEQUENCE [LARGE SCALE GENOMIC DNA]</scope>
</reference>
<name>A0ABP0F2E5_CLALP</name>
<dbReference type="Pfam" id="PF00853">
    <property type="entry name" value="Runt"/>
    <property type="match status" value="1"/>
</dbReference>
<feature type="region of interest" description="Disordered" evidence="5">
    <location>
        <begin position="562"/>
        <end position="582"/>
    </location>
</feature>
<evidence type="ECO:0000313" key="7">
    <source>
        <dbReference type="EMBL" id="CAK8672868.1"/>
    </source>
</evidence>
<dbReference type="InterPro" id="IPR013524">
    <property type="entry name" value="Runt_dom"/>
</dbReference>
<keyword evidence="4" id="KW-0539">Nucleus</keyword>
<dbReference type="PROSITE" id="PS51062">
    <property type="entry name" value="RUNT"/>
    <property type="match status" value="1"/>
</dbReference>
<feature type="compositionally biased region" description="Low complexity" evidence="5">
    <location>
        <begin position="673"/>
        <end position="726"/>
    </location>
</feature>
<accession>A0ABP0F2E5</accession>
<dbReference type="PRINTS" id="PR00967">
    <property type="entry name" value="ONCOGENEAML1"/>
</dbReference>
<protein>
    <recommendedName>
        <fullName evidence="6">Runt domain-containing protein</fullName>
    </recommendedName>
</protein>
<comment type="caution">
    <text evidence="7">The sequence shown here is derived from an EMBL/GenBank/DDBJ whole genome shotgun (WGS) entry which is preliminary data.</text>
</comment>
<feature type="region of interest" description="Disordered" evidence="5">
    <location>
        <begin position="673"/>
        <end position="743"/>
    </location>
</feature>
<comment type="subcellular location">
    <subcellularLocation>
        <location evidence="1">Nucleus</location>
    </subcellularLocation>
</comment>
<dbReference type="SUPFAM" id="SSF49417">
    <property type="entry name" value="p53-like transcription factors"/>
    <property type="match status" value="1"/>
</dbReference>
<keyword evidence="8" id="KW-1185">Reference proteome</keyword>
<dbReference type="PANTHER" id="PTHR11950:SF31">
    <property type="entry name" value="SEGMENTATION PROTEIN RUNT"/>
    <property type="match status" value="1"/>
</dbReference>
<gene>
    <name evidence="7" type="ORF">CVLEPA_LOCUS2546</name>
</gene>
<organism evidence="7 8">
    <name type="scientific">Clavelina lepadiformis</name>
    <name type="common">Light-bulb sea squirt</name>
    <name type="synonym">Ascidia lepadiformis</name>
    <dbReference type="NCBI Taxonomy" id="159417"/>
    <lineage>
        <taxon>Eukaryota</taxon>
        <taxon>Metazoa</taxon>
        <taxon>Chordata</taxon>
        <taxon>Tunicata</taxon>
        <taxon>Ascidiacea</taxon>
        <taxon>Aplousobranchia</taxon>
        <taxon>Clavelinidae</taxon>
        <taxon>Clavelina</taxon>
    </lineage>
</organism>
<dbReference type="InterPro" id="IPR012346">
    <property type="entry name" value="p53/RUNT-type_TF_DNA-bd_sf"/>
</dbReference>
<proteinExistence type="predicted"/>
<evidence type="ECO:0000256" key="2">
    <source>
        <dbReference type="ARBA" id="ARBA00023015"/>
    </source>
</evidence>
<feature type="domain" description="Runt" evidence="6">
    <location>
        <begin position="340"/>
        <end position="468"/>
    </location>
</feature>
<dbReference type="Proteomes" id="UP001642483">
    <property type="component" value="Unassembled WGS sequence"/>
</dbReference>
<dbReference type="InterPro" id="IPR008967">
    <property type="entry name" value="p53-like_TF_DNA-bd_sf"/>
</dbReference>
<dbReference type="InterPro" id="IPR000040">
    <property type="entry name" value="AML1_Runt"/>
</dbReference>
<evidence type="ECO:0000256" key="1">
    <source>
        <dbReference type="ARBA" id="ARBA00004123"/>
    </source>
</evidence>
<dbReference type="Gene3D" id="2.60.40.720">
    <property type="match status" value="1"/>
</dbReference>